<sequence length="241" mass="27521">MHVQSQKIDRLSFQLGYGVNYFKMVDLNTAFSNGFLENELEMDDFEIKTGNSFEFNLLYQSIKLFDFGVYAGYQYTIKNSTPSSYKMNEFNLPIEECEGRYELRTEALTIGITNSWYIDQIVNNVEKDNFLNRLRYGVELSAGIGFSKIISNLLPAKGAVNQSEYFAYTSSDFQSQIGLKAEYDLTTTPIITSLGLRVGYQFLKTGEVRDAANQVWNVNDQYPITLDFSGVYFGVYIKIGK</sequence>
<evidence type="ECO:0000313" key="1">
    <source>
        <dbReference type="EMBL" id="PWH82905.1"/>
    </source>
</evidence>
<evidence type="ECO:0008006" key="3">
    <source>
        <dbReference type="Google" id="ProtNLM"/>
    </source>
</evidence>
<reference evidence="1 2" key="2">
    <citation type="submission" date="2018-05" db="EMBL/GenBank/DDBJ databases">
        <authorList>
            <person name="Lanie J.A."/>
            <person name="Ng W.-L."/>
            <person name="Kazmierczak K.M."/>
            <person name="Andrzejewski T.M."/>
            <person name="Davidsen T.M."/>
            <person name="Wayne K.J."/>
            <person name="Tettelin H."/>
            <person name="Glass J.I."/>
            <person name="Rusch D."/>
            <person name="Podicherti R."/>
            <person name="Tsui H.-C.T."/>
            <person name="Winkler M.E."/>
        </authorList>
    </citation>
    <scope>NUCLEOTIDE SEQUENCE [LARGE SCALE GENOMIC DNA]</scope>
    <source>
        <strain evidence="1 2">C305</strain>
    </source>
</reference>
<name>A0A2U2X536_9FLAO</name>
<reference evidence="1 2" key="1">
    <citation type="submission" date="2018-05" db="EMBL/GenBank/DDBJ databases">
        <title>Brumimicrobium oceani sp. nov., isolated from coastal sediment.</title>
        <authorList>
            <person name="Kou Y."/>
        </authorList>
    </citation>
    <scope>NUCLEOTIDE SEQUENCE [LARGE SCALE GENOMIC DNA]</scope>
    <source>
        <strain evidence="1 2">C305</strain>
    </source>
</reference>
<dbReference type="EMBL" id="QFRJ01000013">
    <property type="protein sequence ID" value="PWH82905.1"/>
    <property type="molecule type" value="Genomic_DNA"/>
</dbReference>
<protein>
    <recommendedName>
        <fullName evidence="3">Outer membrane protein beta-barrel domain-containing protein</fullName>
    </recommendedName>
</protein>
<gene>
    <name evidence="1" type="ORF">DIT68_13490</name>
</gene>
<dbReference type="AlphaFoldDB" id="A0A2U2X536"/>
<organism evidence="1 2">
    <name type="scientific">Brumimicrobium oceani</name>
    <dbReference type="NCBI Taxonomy" id="2100725"/>
    <lineage>
        <taxon>Bacteria</taxon>
        <taxon>Pseudomonadati</taxon>
        <taxon>Bacteroidota</taxon>
        <taxon>Flavobacteriia</taxon>
        <taxon>Flavobacteriales</taxon>
        <taxon>Crocinitomicaceae</taxon>
        <taxon>Brumimicrobium</taxon>
    </lineage>
</organism>
<accession>A0A2U2X536</accession>
<proteinExistence type="predicted"/>
<comment type="caution">
    <text evidence="1">The sequence shown here is derived from an EMBL/GenBank/DDBJ whole genome shotgun (WGS) entry which is preliminary data.</text>
</comment>
<evidence type="ECO:0000313" key="2">
    <source>
        <dbReference type="Proteomes" id="UP000245370"/>
    </source>
</evidence>
<dbReference type="Proteomes" id="UP000245370">
    <property type="component" value="Unassembled WGS sequence"/>
</dbReference>
<keyword evidence="2" id="KW-1185">Reference proteome</keyword>